<evidence type="ECO:0000256" key="3">
    <source>
        <dbReference type="ARBA" id="ARBA00023186"/>
    </source>
</evidence>
<dbReference type="Gene3D" id="1.10.1710.10">
    <property type="entry name" value="ProQ/FinO domain"/>
    <property type="match status" value="1"/>
</dbReference>
<dbReference type="Proteomes" id="UP001410394">
    <property type="component" value="Unassembled WGS sequence"/>
</dbReference>
<accession>A0ABU9YXX2</accession>
<dbReference type="InterPro" id="IPR016103">
    <property type="entry name" value="ProQ/FinO"/>
</dbReference>
<dbReference type="EMBL" id="JBDIVE010000004">
    <property type="protein sequence ID" value="MEN3068629.1"/>
    <property type="molecule type" value="Genomic_DNA"/>
</dbReference>
<comment type="caution">
    <text evidence="6">The sequence shown here is derived from an EMBL/GenBank/DDBJ whole genome shotgun (WGS) entry which is preliminary data.</text>
</comment>
<feature type="domain" description="ProQ/FinO" evidence="5">
    <location>
        <begin position="9"/>
        <end position="116"/>
    </location>
</feature>
<evidence type="ECO:0000256" key="2">
    <source>
        <dbReference type="ARBA" id="ARBA00022884"/>
    </source>
</evidence>
<evidence type="ECO:0000256" key="4">
    <source>
        <dbReference type="SAM" id="MobiDB-lite"/>
    </source>
</evidence>
<name>A0ABU9YXX2_9RHOO</name>
<dbReference type="Pfam" id="PF04352">
    <property type="entry name" value="ProQ"/>
    <property type="match status" value="1"/>
</dbReference>
<feature type="region of interest" description="Disordered" evidence="4">
    <location>
        <begin position="107"/>
        <end position="130"/>
    </location>
</feature>
<evidence type="ECO:0000313" key="7">
    <source>
        <dbReference type="Proteomes" id="UP001410394"/>
    </source>
</evidence>
<gene>
    <name evidence="6" type="ORF">ABDB84_09080</name>
</gene>
<keyword evidence="2" id="KW-0694">RNA-binding</keyword>
<evidence type="ECO:0000313" key="6">
    <source>
        <dbReference type="EMBL" id="MEN3068629.1"/>
    </source>
</evidence>
<keyword evidence="3" id="KW-0143">Chaperone</keyword>
<organism evidence="6 7">
    <name type="scientific">Uliginosibacterium sediminicola</name>
    <dbReference type="NCBI Taxonomy" id="2024550"/>
    <lineage>
        <taxon>Bacteria</taxon>
        <taxon>Pseudomonadati</taxon>
        <taxon>Pseudomonadota</taxon>
        <taxon>Betaproteobacteria</taxon>
        <taxon>Rhodocyclales</taxon>
        <taxon>Zoogloeaceae</taxon>
        <taxon>Uliginosibacterium</taxon>
    </lineage>
</organism>
<dbReference type="SUPFAM" id="SSF48657">
    <property type="entry name" value="FinO-like"/>
    <property type="match status" value="1"/>
</dbReference>
<evidence type="ECO:0000259" key="5">
    <source>
        <dbReference type="SMART" id="SM00945"/>
    </source>
</evidence>
<sequence length="145" mass="16601">MTEVPSTTVAEPSAKDLLKQLQQEFKVMREYLPLAIGIDKQLMALRPQINRKKLRAALGMHTHSLRYLKSIQAATQRFDLEGVAVGEVSEEQRALASKELFDRFKKRNEEHKASQAAKEKAEKAARAERERQEKLALLAKKFSRQ</sequence>
<dbReference type="PANTHER" id="PTHR38106:SF1">
    <property type="entry name" value="RNA CHAPERONE PROQ"/>
    <property type="match status" value="1"/>
</dbReference>
<proteinExistence type="predicted"/>
<reference evidence="6 7" key="1">
    <citation type="journal article" date="2018" name="Int. J. Syst. Evol. Microbiol.">
        <title>Uliginosibacterium sediminicola sp. nov., isolated from freshwater sediment.</title>
        <authorList>
            <person name="Hwang W.M."/>
            <person name="Kim S.M."/>
            <person name="Kang K."/>
            <person name="Ahn T.Y."/>
        </authorList>
    </citation>
    <scope>NUCLEOTIDE SEQUENCE [LARGE SCALE GENOMIC DNA]</scope>
    <source>
        <strain evidence="6 7">M1-21</strain>
    </source>
</reference>
<keyword evidence="7" id="KW-1185">Reference proteome</keyword>
<dbReference type="SMART" id="SM00945">
    <property type="entry name" value="ProQ"/>
    <property type="match status" value="1"/>
</dbReference>
<protein>
    <submittedName>
        <fullName evidence="6">ProQ/FinO family protein</fullName>
    </submittedName>
</protein>
<keyword evidence="1" id="KW-0963">Cytoplasm</keyword>
<dbReference type="InterPro" id="IPR036442">
    <property type="entry name" value="ProQ/FinO_sf"/>
</dbReference>
<evidence type="ECO:0000256" key="1">
    <source>
        <dbReference type="ARBA" id="ARBA00022490"/>
    </source>
</evidence>
<dbReference type="InterPro" id="IPR023529">
    <property type="entry name" value="ProQ"/>
</dbReference>
<dbReference type="PANTHER" id="PTHR38106">
    <property type="entry name" value="RNA CHAPERONE PROQ"/>
    <property type="match status" value="1"/>
</dbReference>
<dbReference type="RefSeq" id="WP_345919400.1">
    <property type="nucleotide sequence ID" value="NZ_JBDIVE010000004.1"/>
</dbReference>